<comment type="similarity">
    <text evidence="2">Belongs to the nitroreductase family.</text>
</comment>
<dbReference type="PANTHER" id="PTHR23026">
    <property type="entry name" value="NADPH NITROREDUCTASE"/>
    <property type="match status" value="1"/>
</dbReference>
<dbReference type="PANTHER" id="PTHR23026:SF125">
    <property type="entry name" value="OXYGEN-INSENSITIVE NAD(P)H NITROREDUCTASE"/>
    <property type="match status" value="1"/>
</dbReference>
<dbReference type="InterPro" id="IPR029479">
    <property type="entry name" value="Nitroreductase"/>
</dbReference>
<evidence type="ECO:0000256" key="1">
    <source>
        <dbReference type="ARBA" id="ARBA00001917"/>
    </source>
</evidence>
<keyword evidence="3" id="KW-0285">Flavoprotein</keyword>
<keyword evidence="5" id="KW-0521">NADP</keyword>
<dbReference type="AlphaFoldDB" id="A0A348HBK3"/>
<dbReference type="RefSeq" id="WP_211245195.1">
    <property type="nucleotide sequence ID" value="NZ_AP018933.1"/>
</dbReference>
<keyword evidence="6" id="KW-0560">Oxidoreductase</keyword>
<reference evidence="9 10" key="1">
    <citation type="submission" date="2018-09" db="EMBL/GenBank/DDBJ databases">
        <title>Zymobacter palmae IAM14233 (=T109) whole genome analysis.</title>
        <authorList>
            <person name="Yanase H."/>
        </authorList>
    </citation>
    <scope>NUCLEOTIDE SEQUENCE [LARGE SCALE GENOMIC DNA]</scope>
    <source>
        <strain evidence="9 10">IAM14233</strain>
    </source>
</reference>
<name>A0A348HBK3_9GAMM</name>
<dbReference type="NCBIfam" id="NF008275">
    <property type="entry name" value="PRK11053.1"/>
    <property type="match status" value="1"/>
</dbReference>
<evidence type="ECO:0000256" key="3">
    <source>
        <dbReference type="ARBA" id="ARBA00022630"/>
    </source>
</evidence>
<dbReference type="EMBL" id="AP018933">
    <property type="protein sequence ID" value="BBG29005.1"/>
    <property type="molecule type" value="Genomic_DNA"/>
</dbReference>
<evidence type="ECO:0000259" key="8">
    <source>
        <dbReference type="Pfam" id="PF00881"/>
    </source>
</evidence>
<evidence type="ECO:0000313" key="9">
    <source>
        <dbReference type="EMBL" id="BBG29005.1"/>
    </source>
</evidence>
<dbReference type="SUPFAM" id="SSF55469">
    <property type="entry name" value="FMN-dependent nitroreductase-like"/>
    <property type="match status" value="1"/>
</dbReference>
<gene>
    <name evidence="9" type="ORF">ZBT109_0207</name>
</gene>
<dbReference type="KEGG" id="zpl:ZBT109_0207"/>
<dbReference type="Proteomes" id="UP000267342">
    <property type="component" value="Chromosome"/>
</dbReference>
<evidence type="ECO:0000256" key="6">
    <source>
        <dbReference type="ARBA" id="ARBA00023002"/>
    </source>
</evidence>
<keyword evidence="4" id="KW-0288">FMN</keyword>
<evidence type="ECO:0000256" key="4">
    <source>
        <dbReference type="ARBA" id="ARBA00022643"/>
    </source>
</evidence>
<evidence type="ECO:0000313" key="10">
    <source>
        <dbReference type="Proteomes" id="UP000267342"/>
    </source>
</evidence>
<dbReference type="InterPro" id="IPR050627">
    <property type="entry name" value="Nitroreductase/BluB"/>
</dbReference>
<dbReference type="Gene3D" id="3.40.109.10">
    <property type="entry name" value="NADH Oxidase"/>
    <property type="match status" value="1"/>
</dbReference>
<keyword evidence="10" id="KW-1185">Reference proteome</keyword>
<accession>A0A348HBK3</accession>
<proteinExistence type="inferred from homology"/>
<dbReference type="InterPro" id="IPR000415">
    <property type="entry name" value="Nitroreductase-like"/>
</dbReference>
<comment type="cofactor">
    <cofactor evidence="1">
        <name>FMN</name>
        <dbReference type="ChEBI" id="CHEBI:58210"/>
    </cofactor>
</comment>
<evidence type="ECO:0000256" key="5">
    <source>
        <dbReference type="ARBA" id="ARBA00022857"/>
    </source>
</evidence>
<feature type="domain" description="Nitroreductase" evidence="8">
    <location>
        <begin position="11"/>
        <end position="192"/>
    </location>
</feature>
<dbReference type="GO" id="GO:0046256">
    <property type="term" value="P:2,4,6-trinitrotoluene catabolic process"/>
    <property type="evidence" value="ECO:0007669"/>
    <property type="project" value="TreeGrafter"/>
</dbReference>
<sequence>MSMDVVTASEARFTAKKYDASRRIDAATMDKVETLLRTAPSSVNSQPWHYIIAGTEQGRDLIAQAADGNYAMNFEKIRRASHVVVFCVRDDMDEAHMQAILDQEDKDGRFSTEDARSAMDKGRHFFVGLNKPRMQDWMARQVYLSLGYTLLGAAALGLDSTPIEGIDVDRLDELLGLREKGLRSLVVLPLGYHAEDDFNAKLPKSRLPAKQIITHI</sequence>
<dbReference type="InterPro" id="IPR033878">
    <property type="entry name" value="NfsB-like"/>
</dbReference>
<dbReference type="CDD" id="cd02149">
    <property type="entry name" value="NfsB-like"/>
    <property type="match status" value="1"/>
</dbReference>
<organism evidence="9 10">
    <name type="scientific">Zymobacter palmae</name>
    <dbReference type="NCBI Taxonomy" id="33074"/>
    <lineage>
        <taxon>Bacteria</taxon>
        <taxon>Pseudomonadati</taxon>
        <taxon>Pseudomonadota</taxon>
        <taxon>Gammaproteobacteria</taxon>
        <taxon>Oceanospirillales</taxon>
        <taxon>Halomonadaceae</taxon>
        <taxon>Zymobacter group</taxon>
        <taxon>Zymobacter</taxon>
    </lineage>
</organism>
<dbReference type="GO" id="GO:0046857">
    <property type="term" value="F:oxidoreductase activity, acting on other nitrogenous compounds as donors, with NAD or NADP as acceptor"/>
    <property type="evidence" value="ECO:0007669"/>
    <property type="project" value="TreeGrafter"/>
</dbReference>
<evidence type="ECO:0000256" key="7">
    <source>
        <dbReference type="ARBA" id="ARBA00023027"/>
    </source>
</evidence>
<dbReference type="STRING" id="1123510.GCA_000620025_02647"/>
<protein>
    <submittedName>
        <fullName evidence="9">Nitroreductase</fullName>
    </submittedName>
</protein>
<keyword evidence="7" id="KW-0520">NAD</keyword>
<dbReference type="Pfam" id="PF00881">
    <property type="entry name" value="Nitroreductase"/>
    <property type="match status" value="1"/>
</dbReference>
<evidence type="ECO:0000256" key="2">
    <source>
        <dbReference type="ARBA" id="ARBA00007118"/>
    </source>
</evidence>
<dbReference type="GO" id="GO:0005829">
    <property type="term" value="C:cytosol"/>
    <property type="evidence" value="ECO:0007669"/>
    <property type="project" value="TreeGrafter"/>
</dbReference>